<dbReference type="VEuPathDB" id="FungiDB:ATEG_01754"/>
<dbReference type="RefSeq" id="XP_001209119.1">
    <property type="nucleotide sequence ID" value="XM_001209119.1"/>
</dbReference>
<proteinExistence type="predicted"/>
<gene>
    <name evidence="1" type="ORF">ATEG_01754</name>
</gene>
<name>Q0CX30_ASPTN</name>
<protein>
    <submittedName>
        <fullName evidence="1">Uncharacterized protein</fullName>
    </submittedName>
</protein>
<evidence type="ECO:0000313" key="1">
    <source>
        <dbReference type="EMBL" id="EAU38511.1"/>
    </source>
</evidence>
<dbReference type="AlphaFoldDB" id="Q0CX30"/>
<dbReference type="HOGENOM" id="CLU_1695114_0_0_1"/>
<evidence type="ECO:0000313" key="2">
    <source>
        <dbReference type="Proteomes" id="UP000007963"/>
    </source>
</evidence>
<dbReference type="Proteomes" id="UP000007963">
    <property type="component" value="Unassembled WGS sequence"/>
</dbReference>
<accession>Q0CX30</accession>
<sequence length="155" mass="16853">MRITVKMSTLGRTPISESTCPVEISGPSMNPCISNAGNAKRLLFPVTGCISEGRGGCWRTDMVVVDESRPETSRKAVHALCAVYEADGIRNVSKDWAPSAALLVSVIEGNSVCFVALDDQERCYCMLKDVTEEDAEEKVDKNKCNKGESALFMGR</sequence>
<dbReference type="EMBL" id="CH476595">
    <property type="protein sequence ID" value="EAU38511.1"/>
    <property type="molecule type" value="Genomic_DNA"/>
</dbReference>
<reference evidence="2" key="1">
    <citation type="submission" date="2005-09" db="EMBL/GenBank/DDBJ databases">
        <title>Annotation of the Aspergillus terreus NIH2624 genome.</title>
        <authorList>
            <person name="Birren B.W."/>
            <person name="Lander E.S."/>
            <person name="Galagan J.E."/>
            <person name="Nusbaum C."/>
            <person name="Devon K."/>
            <person name="Henn M."/>
            <person name="Ma L.-J."/>
            <person name="Jaffe D.B."/>
            <person name="Butler J."/>
            <person name="Alvarez P."/>
            <person name="Gnerre S."/>
            <person name="Grabherr M."/>
            <person name="Kleber M."/>
            <person name="Mauceli E.W."/>
            <person name="Brockman W."/>
            <person name="Rounsley S."/>
            <person name="Young S.K."/>
            <person name="LaButti K."/>
            <person name="Pushparaj V."/>
            <person name="DeCaprio D."/>
            <person name="Crawford M."/>
            <person name="Koehrsen M."/>
            <person name="Engels R."/>
            <person name="Montgomery P."/>
            <person name="Pearson M."/>
            <person name="Howarth C."/>
            <person name="Larson L."/>
            <person name="Luoma S."/>
            <person name="White J."/>
            <person name="Alvarado L."/>
            <person name="Kodira C.D."/>
            <person name="Zeng Q."/>
            <person name="Oleary S."/>
            <person name="Yandava C."/>
            <person name="Denning D.W."/>
            <person name="Nierman W.C."/>
            <person name="Milne T."/>
            <person name="Madden K."/>
        </authorList>
    </citation>
    <scope>NUCLEOTIDE SEQUENCE [LARGE SCALE GENOMIC DNA]</scope>
    <source>
        <strain evidence="2">NIH 2624 / FGSC A1156</strain>
    </source>
</reference>
<dbReference type="GeneID" id="4315629"/>
<organism evidence="1 2">
    <name type="scientific">Aspergillus terreus (strain NIH 2624 / FGSC A1156)</name>
    <dbReference type="NCBI Taxonomy" id="341663"/>
    <lineage>
        <taxon>Eukaryota</taxon>
        <taxon>Fungi</taxon>
        <taxon>Dikarya</taxon>
        <taxon>Ascomycota</taxon>
        <taxon>Pezizomycotina</taxon>
        <taxon>Eurotiomycetes</taxon>
        <taxon>Eurotiomycetidae</taxon>
        <taxon>Eurotiales</taxon>
        <taxon>Aspergillaceae</taxon>
        <taxon>Aspergillus</taxon>
        <taxon>Aspergillus subgen. Circumdati</taxon>
    </lineage>
</organism>